<evidence type="ECO:0000313" key="1">
    <source>
        <dbReference type="EMBL" id="APJ04711.1"/>
    </source>
</evidence>
<evidence type="ECO:0000313" key="2">
    <source>
        <dbReference type="Proteomes" id="UP000184731"/>
    </source>
</evidence>
<proteinExistence type="predicted"/>
<keyword evidence="2" id="KW-1185">Reference proteome</keyword>
<dbReference type="Proteomes" id="UP000184731">
    <property type="component" value="Chromosome"/>
</dbReference>
<dbReference type="RefSeq" id="WP_148698467.1">
    <property type="nucleotide sequence ID" value="NZ_CP017834.1"/>
</dbReference>
<reference evidence="1 2" key="1">
    <citation type="submission" date="2016-10" db="EMBL/GenBank/DDBJ databases">
        <title>Silvanigrella aquatica sp. nov., isolated from a freshwater lake located in the Black Forest, Germany, description of Silvanigrellaceae fam. nov., Silvanigrellales ord. nov., reclassification of the order Bdellovibrionales in the class Oligoflexia, reclassification of the families Bacteriovoracaceae and Halobacteriovoraceae in the new order Bacteriovoracales ord. nov., and reclassification of the family Pseudobacteriovoracaceae in the order Oligoflexiales.</title>
        <authorList>
            <person name="Hahn M.W."/>
            <person name="Schmidt J."/>
            <person name="Koll U."/>
            <person name="Rohde M."/>
            <person name="Verbag S."/>
            <person name="Pitt A."/>
            <person name="Nakai R."/>
            <person name="Naganuma T."/>
            <person name="Lang E."/>
        </authorList>
    </citation>
    <scope>NUCLEOTIDE SEQUENCE [LARGE SCALE GENOMIC DNA]</scope>
    <source>
        <strain evidence="1 2">MWH-Nonnen-W8red</strain>
    </source>
</reference>
<dbReference type="AlphaFoldDB" id="A0A1L4D3E2"/>
<dbReference type="KEGG" id="saqi:AXG55_12690"/>
<sequence>MTARSKIKIVSIVRNFISKEHYNPSSYGITDLFSFHLDKNYYNEINAHIENKPDFKCQIYNSKLKRYFKNIMVSENFQIPEEDMLEYPYTRKTLSLEEIEIIINAYDKIKNQNN</sequence>
<name>A0A1L4D3E2_9BACT</name>
<organism evidence="1 2">
    <name type="scientific">Silvanigrella aquatica</name>
    <dbReference type="NCBI Taxonomy" id="1915309"/>
    <lineage>
        <taxon>Bacteria</taxon>
        <taxon>Pseudomonadati</taxon>
        <taxon>Bdellovibrionota</taxon>
        <taxon>Oligoflexia</taxon>
        <taxon>Silvanigrellales</taxon>
        <taxon>Silvanigrellaceae</taxon>
        <taxon>Silvanigrella</taxon>
    </lineage>
</organism>
<protein>
    <submittedName>
        <fullName evidence="1">Uncharacterized protein</fullName>
    </submittedName>
</protein>
<accession>A0A1L4D3E2</accession>
<dbReference type="EMBL" id="CP017834">
    <property type="protein sequence ID" value="APJ04711.1"/>
    <property type="molecule type" value="Genomic_DNA"/>
</dbReference>
<gene>
    <name evidence="1" type="ORF">AXG55_12690</name>
</gene>